<organism evidence="2">
    <name type="scientific">Gongylonema pulchrum</name>
    <dbReference type="NCBI Taxonomy" id="637853"/>
    <lineage>
        <taxon>Eukaryota</taxon>
        <taxon>Metazoa</taxon>
        <taxon>Ecdysozoa</taxon>
        <taxon>Nematoda</taxon>
        <taxon>Chromadorea</taxon>
        <taxon>Rhabditida</taxon>
        <taxon>Spirurina</taxon>
        <taxon>Spiruromorpha</taxon>
        <taxon>Spiruroidea</taxon>
        <taxon>Gongylonematidae</taxon>
        <taxon>Gongylonema</taxon>
    </lineage>
</organism>
<dbReference type="SUPFAM" id="SSF103657">
    <property type="entry name" value="BAR/IMD domain-like"/>
    <property type="match status" value="1"/>
</dbReference>
<evidence type="ECO:0000313" key="2">
    <source>
        <dbReference type="WBParaSite" id="GPUH_0002148601-mRNA-1"/>
    </source>
</evidence>
<protein>
    <submittedName>
        <fullName evidence="2">BAR domain-containing protein</fullName>
    </submittedName>
</protein>
<dbReference type="InterPro" id="IPR027267">
    <property type="entry name" value="AH/BAR_dom_sf"/>
</dbReference>
<proteinExistence type="predicted"/>
<dbReference type="GO" id="GO:0005737">
    <property type="term" value="C:cytoplasm"/>
    <property type="evidence" value="ECO:0007669"/>
    <property type="project" value="InterPro"/>
</dbReference>
<name>A0A183EKG8_9BILA</name>
<sequence length="98" mass="11171">LQLTEETFLNAEKTELDAHFENLLQRADKTEEHTKRLLSAMERSALLKTAQAEFKIGAGERDFINGCASSTLLPIRRFLEGDMKTIQVHYYHFNSGPS</sequence>
<accession>A0A183EKG8</accession>
<evidence type="ECO:0000259" key="1">
    <source>
        <dbReference type="Pfam" id="PF03114"/>
    </source>
</evidence>
<feature type="domain" description="BAR" evidence="1">
    <location>
        <begin position="2"/>
        <end position="43"/>
    </location>
</feature>
<reference evidence="2" key="1">
    <citation type="submission" date="2016-06" db="UniProtKB">
        <authorList>
            <consortium name="WormBaseParasite"/>
        </authorList>
    </citation>
    <scope>IDENTIFICATION</scope>
</reference>
<dbReference type="Pfam" id="PF03114">
    <property type="entry name" value="BAR"/>
    <property type="match status" value="1"/>
</dbReference>
<dbReference type="AlphaFoldDB" id="A0A183EKG8"/>
<dbReference type="InterPro" id="IPR004148">
    <property type="entry name" value="BAR_dom"/>
</dbReference>
<dbReference type="WBParaSite" id="GPUH_0002148601-mRNA-1">
    <property type="protein sequence ID" value="GPUH_0002148601-mRNA-1"/>
    <property type="gene ID" value="GPUH_0002148601"/>
</dbReference>
<dbReference type="Gene3D" id="1.20.1270.60">
    <property type="entry name" value="Arfaptin homology (AH) domain/BAR domain"/>
    <property type="match status" value="1"/>
</dbReference>